<evidence type="ECO:0000256" key="3">
    <source>
        <dbReference type="SAM" id="MobiDB-lite"/>
    </source>
</evidence>
<dbReference type="Proteomes" id="UP000007879">
    <property type="component" value="Unassembled WGS sequence"/>
</dbReference>
<evidence type="ECO:0000256" key="2">
    <source>
        <dbReference type="ARBA" id="ARBA00023235"/>
    </source>
</evidence>
<dbReference type="InterPro" id="IPR012960">
    <property type="entry name" value="Dyskerin-like"/>
</dbReference>
<dbReference type="NCBIfam" id="TIGR00451">
    <property type="entry name" value="unchar_dom_2"/>
    <property type="match status" value="1"/>
</dbReference>
<proteinExistence type="inferred from homology"/>
<feature type="domain" description="PUA" evidence="4">
    <location>
        <begin position="294"/>
        <end position="368"/>
    </location>
</feature>
<evidence type="ECO:0000259" key="5">
    <source>
        <dbReference type="SMART" id="SM01136"/>
    </source>
</evidence>
<feature type="region of interest" description="Disordered" evidence="3">
    <location>
        <begin position="400"/>
        <end position="505"/>
    </location>
</feature>
<comment type="similarity">
    <text evidence="1">Belongs to the pseudouridine synthase TruB family.</text>
</comment>
<keyword evidence="2" id="KW-0413">Isomerase</keyword>
<dbReference type="EnsemblMetazoa" id="XM_019995104.1">
    <property type="protein sequence ID" value="XP_019850663.1"/>
    <property type="gene ID" value="LOC100641334"/>
</dbReference>
<dbReference type="InterPro" id="IPR015947">
    <property type="entry name" value="PUA-like_sf"/>
</dbReference>
<sequence length="505" mass="56886">MTEEKKSKKRKLIEAQEAVIFILGSEEPDSSEQDFIIKPQSTPPLDTSEWPLLLKNYHKMVVRTGHYTPLETGCPPLRRPIGDYVKHGFINLDKPANPSSHEVVAWIKRILRVEKTGHSGTLDPQVTGCLIVCIDRTTRLVKSQQGAGKEYVCVVKFHKEAKESDIVKILQTMVGSLFQRPPLISAVKRQLRIRTIYENKLLEYDDQRHLGVFWVSCEAGTYIRTLCVHLGLMVGVGAHMAELRRVRSGIQSENDDLVTMHDVLDAQWQYDNMKDESYLRKVVKPLEALLTSHKRLVIKDSAVNAICYGAKVQLPGVLRFDEGIEPKMEIVIMTPKGEAVALGIALLSTAEMVTCDHNSCAKIKRVIMSRDVYPRKWGLGPKALEKKKKIAAGEIPKYSKEKNKVPTPPVATTTVSPPAGAPVEEEPMETECSPDSVTSEAAGKKEKKKKKKKKDSKSDEEAEEHHHKKKKKNKKESQSDEDLIEDNIHKKKKKKHSKETAEVET</sequence>
<dbReference type="Pfam" id="PF16198">
    <property type="entry name" value="TruB_C_2"/>
    <property type="match status" value="1"/>
</dbReference>
<reference evidence="6" key="2">
    <citation type="submission" date="2024-06" db="UniProtKB">
        <authorList>
            <consortium name="EnsemblMetazoa"/>
        </authorList>
    </citation>
    <scope>IDENTIFICATION</scope>
</reference>
<name>A0AAN0J1Q3_AMPQE</name>
<dbReference type="GO" id="GO:0031429">
    <property type="term" value="C:box H/ACA snoRNP complex"/>
    <property type="evidence" value="ECO:0007669"/>
    <property type="project" value="TreeGrafter"/>
</dbReference>
<dbReference type="GO" id="GO:0000495">
    <property type="term" value="P:box H/ACA sno(s)RNA 3'-end processing"/>
    <property type="evidence" value="ECO:0007669"/>
    <property type="project" value="TreeGrafter"/>
</dbReference>
<dbReference type="PANTHER" id="PTHR23127">
    <property type="entry name" value="CENTROMERE/MICROTUBULE BINDING PROTEIN CBF5"/>
    <property type="match status" value="1"/>
</dbReference>
<feature type="compositionally biased region" description="Basic residues" evidence="3">
    <location>
        <begin position="445"/>
        <end position="455"/>
    </location>
</feature>
<dbReference type="Pfam" id="PF01472">
    <property type="entry name" value="PUA"/>
    <property type="match status" value="1"/>
</dbReference>
<dbReference type="NCBIfam" id="NF003280">
    <property type="entry name" value="PRK04270.1"/>
    <property type="match status" value="1"/>
</dbReference>
<evidence type="ECO:0000313" key="6">
    <source>
        <dbReference type="EnsemblMetazoa" id="XP_019850663.1"/>
    </source>
</evidence>
<feature type="compositionally biased region" description="Low complexity" evidence="3">
    <location>
        <begin position="410"/>
        <end position="422"/>
    </location>
</feature>
<dbReference type="FunFam" id="3.30.2350.10:FF:000001">
    <property type="entry name" value="H/ACA ribonucleoprotein complex subunit CBF5"/>
    <property type="match status" value="1"/>
</dbReference>
<feature type="compositionally biased region" description="Basic and acidic residues" evidence="3">
    <location>
        <begin position="456"/>
        <end position="465"/>
    </location>
</feature>
<dbReference type="SMART" id="SM00359">
    <property type="entry name" value="PUA"/>
    <property type="match status" value="1"/>
</dbReference>
<dbReference type="GO" id="GO:0031118">
    <property type="term" value="P:rRNA pseudouridine synthesis"/>
    <property type="evidence" value="ECO:0007669"/>
    <property type="project" value="TreeGrafter"/>
</dbReference>
<dbReference type="CDD" id="cd02572">
    <property type="entry name" value="PseudoU_synth_hDyskerin"/>
    <property type="match status" value="1"/>
</dbReference>
<dbReference type="GO" id="GO:0009982">
    <property type="term" value="F:pseudouridine synthase activity"/>
    <property type="evidence" value="ECO:0007669"/>
    <property type="project" value="InterPro"/>
</dbReference>
<gene>
    <name evidence="6" type="primary">100641334</name>
</gene>
<feature type="domain" description="Dyskerin-like" evidence="5">
    <location>
        <begin position="46"/>
        <end position="104"/>
    </location>
</feature>
<dbReference type="GO" id="GO:0031120">
    <property type="term" value="P:snRNA pseudouridine synthesis"/>
    <property type="evidence" value="ECO:0007669"/>
    <property type="project" value="TreeGrafter"/>
</dbReference>
<keyword evidence="7" id="KW-1185">Reference proteome</keyword>
<protein>
    <submittedName>
        <fullName evidence="6">Uncharacterized protein</fullName>
    </submittedName>
</protein>
<dbReference type="GO" id="GO:1990481">
    <property type="term" value="P:mRNA pseudouridine synthesis"/>
    <property type="evidence" value="ECO:0007669"/>
    <property type="project" value="TreeGrafter"/>
</dbReference>
<dbReference type="InterPro" id="IPR004802">
    <property type="entry name" value="tRNA_PsdUridine_synth_B_fam"/>
</dbReference>
<accession>A0AAN0J1Q3</accession>
<dbReference type="InterPro" id="IPR002478">
    <property type="entry name" value="PUA"/>
</dbReference>
<dbReference type="InterPro" id="IPR020103">
    <property type="entry name" value="PsdUridine_synth_cat_dom_sf"/>
</dbReference>
<dbReference type="SUPFAM" id="SSF55120">
    <property type="entry name" value="Pseudouridine synthase"/>
    <property type="match status" value="1"/>
</dbReference>
<dbReference type="GO" id="GO:0003723">
    <property type="term" value="F:RNA binding"/>
    <property type="evidence" value="ECO:0007669"/>
    <property type="project" value="InterPro"/>
</dbReference>
<dbReference type="SUPFAM" id="SSF88697">
    <property type="entry name" value="PUA domain-like"/>
    <property type="match status" value="1"/>
</dbReference>
<dbReference type="SMART" id="SM01136">
    <property type="entry name" value="DKCLD"/>
    <property type="match status" value="1"/>
</dbReference>
<dbReference type="PROSITE" id="PS50890">
    <property type="entry name" value="PUA"/>
    <property type="match status" value="1"/>
</dbReference>
<evidence type="ECO:0000259" key="4">
    <source>
        <dbReference type="SMART" id="SM00359"/>
    </source>
</evidence>
<dbReference type="InterPro" id="IPR036974">
    <property type="entry name" value="PUA_sf"/>
</dbReference>
<organism evidence="6 7">
    <name type="scientific">Amphimedon queenslandica</name>
    <name type="common">Sponge</name>
    <dbReference type="NCBI Taxonomy" id="400682"/>
    <lineage>
        <taxon>Eukaryota</taxon>
        <taxon>Metazoa</taxon>
        <taxon>Porifera</taxon>
        <taxon>Demospongiae</taxon>
        <taxon>Heteroscleromorpha</taxon>
        <taxon>Haplosclerida</taxon>
        <taxon>Niphatidae</taxon>
        <taxon>Amphimedon</taxon>
    </lineage>
</organism>
<dbReference type="InterPro" id="IPR004521">
    <property type="entry name" value="Uncharacterised_CHP00451"/>
</dbReference>
<dbReference type="InterPro" id="IPR032819">
    <property type="entry name" value="TruB_C"/>
</dbReference>
<dbReference type="KEGG" id="aqu:100641334"/>
<dbReference type="PANTHER" id="PTHR23127:SF0">
    <property type="entry name" value="H_ACA RIBONUCLEOPROTEIN COMPLEX SUBUNIT DKC1"/>
    <property type="match status" value="1"/>
</dbReference>
<evidence type="ECO:0000313" key="7">
    <source>
        <dbReference type="Proteomes" id="UP000007879"/>
    </source>
</evidence>
<dbReference type="Gene3D" id="2.30.130.10">
    <property type="entry name" value="PUA domain"/>
    <property type="match status" value="1"/>
</dbReference>
<dbReference type="InterPro" id="IPR002501">
    <property type="entry name" value="PsdUridine_synth_N"/>
</dbReference>
<reference evidence="7" key="1">
    <citation type="journal article" date="2010" name="Nature">
        <title>The Amphimedon queenslandica genome and the evolution of animal complexity.</title>
        <authorList>
            <person name="Srivastava M."/>
            <person name="Simakov O."/>
            <person name="Chapman J."/>
            <person name="Fahey B."/>
            <person name="Gauthier M.E."/>
            <person name="Mitros T."/>
            <person name="Richards G.S."/>
            <person name="Conaco C."/>
            <person name="Dacre M."/>
            <person name="Hellsten U."/>
            <person name="Larroux C."/>
            <person name="Putnam N.H."/>
            <person name="Stanke M."/>
            <person name="Adamska M."/>
            <person name="Darling A."/>
            <person name="Degnan S.M."/>
            <person name="Oakley T.H."/>
            <person name="Plachetzki D.C."/>
            <person name="Zhai Y."/>
            <person name="Adamski M."/>
            <person name="Calcino A."/>
            <person name="Cummins S.F."/>
            <person name="Goodstein D.M."/>
            <person name="Harris C."/>
            <person name="Jackson D.J."/>
            <person name="Leys S.P."/>
            <person name="Shu S."/>
            <person name="Woodcroft B.J."/>
            <person name="Vervoort M."/>
            <person name="Kosik K.S."/>
            <person name="Manning G."/>
            <person name="Degnan B.M."/>
            <person name="Rokhsar D.S."/>
        </authorList>
    </citation>
    <scope>NUCLEOTIDE SEQUENCE [LARGE SCALE GENOMIC DNA]</scope>
</reference>
<dbReference type="CDD" id="cd21148">
    <property type="entry name" value="PUA_Cbf5"/>
    <property type="match status" value="1"/>
</dbReference>
<dbReference type="NCBIfam" id="TIGR00425">
    <property type="entry name" value="CBF5"/>
    <property type="match status" value="1"/>
</dbReference>
<dbReference type="Pfam" id="PF08068">
    <property type="entry name" value="DKCLD"/>
    <property type="match status" value="1"/>
</dbReference>
<evidence type="ECO:0000256" key="1">
    <source>
        <dbReference type="ARBA" id="ARBA00008999"/>
    </source>
</evidence>
<dbReference type="Pfam" id="PF01509">
    <property type="entry name" value="TruB_N"/>
    <property type="match status" value="1"/>
</dbReference>
<dbReference type="Gene3D" id="3.30.2350.10">
    <property type="entry name" value="Pseudouridine synthase"/>
    <property type="match status" value="1"/>
</dbReference>
<dbReference type="AlphaFoldDB" id="A0AAN0J1Q3"/>